<protein>
    <submittedName>
        <fullName evidence="1">Uncharacterized protein</fullName>
    </submittedName>
</protein>
<dbReference type="HOGENOM" id="CLU_942174_0_0_9"/>
<sequence length="295" mass="33446">MATRLLSFTTLFICSRADGNAPSYLHTIFYSLKGSWGGSILPSQHFLFAQGLMATRHLTFTLFFIRSRADGAAPSYLHAIFYSLKGSWGNAILPSRYFLFAQGQMATHHLTFTLFFICSRADGNAPSYFHTIFYLLKGRWDSAILPSRYFLFAQGQMATRHLTFTLFFIRSRAVEAAPSYLHTFFYSLKGRWGGSILPSRYFLFAQGLMATRHLTFTTLFICSRADGTAPSYLHAIFYLLKGRWQRAILPSHFFLFAQGQLGQRHLTFTTLFICSRAVGAAPSFLHTSFSTLKGR</sequence>
<dbReference type="RefSeq" id="WP_013490788.1">
    <property type="nucleotide sequence ID" value="NC_014829.1"/>
</dbReference>
<organism evidence="1 2">
    <name type="scientific">Evansella cellulosilytica (strain ATCC 21833 / DSM 2522 / FERM P-1141 / JCM 9156 / N-4)</name>
    <name type="common">Bacillus cellulosilyticus</name>
    <dbReference type="NCBI Taxonomy" id="649639"/>
    <lineage>
        <taxon>Bacteria</taxon>
        <taxon>Bacillati</taxon>
        <taxon>Bacillota</taxon>
        <taxon>Bacilli</taxon>
        <taxon>Bacillales</taxon>
        <taxon>Bacillaceae</taxon>
        <taxon>Evansella</taxon>
    </lineage>
</organism>
<reference evidence="1" key="1">
    <citation type="submission" date="2010-12" db="EMBL/GenBank/DDBJ databases">
        <title>Complete sequence of Bacillus cellulosilyticus DSM 2522.</title>
        <authorList>
            <consortium name="US DOE Joint Genome Institute"/>
            <person name="Lucas S."/>
            <person name="Copeland A."/>
            <person name="Lapidus A."/>
            <person name="Cheng J.-F."/>
            <person name="Bruce D."/>
            <person name="Goodwin L."/>
            <person name="Pitluck S."/>
            <person name="Chertkov O."/>
            <person name="Detter J.C."/>
            <person name="Han C."/>
            <person name="Tapia R."/>
            <person name="Land M."/>
            <person name="Hauser L."/>
            <person name="Jeffries C."/>
            <person name="Kyrpides N."/>
            <person name="Ivanova N."/>
            <person name="Mikhailova N."/>
            <person name="Brumm P."/>
            <person name="Mead D."/>
            <person name="Woyke T."/>
        </authorList>
    </citation>
    <scope>NUCLEOTIDE SEQUENCE [LARGE SCALE GENOMIC DNA]</scope>
    <source>
        <strain evidence="1">DSM 2522</strain>
    </source>
</reference>
<dbReference type="KEGG" id="bco:Bcell_4235"/>
<gene>
    <name evidence="1" type="ordered locus">Bcell_4235</name>
</gene>
<dbReference type="EMBL" id="CP002394">
    <property type="protein sequence ID" value="ADU32462.1"/>
    <property type="molecule type" value="Genomic_DNA"/>
</dbReference>
<name>E6TZ19_EVAC2</name>
<dbReference type="AlphaFoldDB" id="E6TZ19"/>
<dbReference type="Proteomes" id="UP000001401">
    <property type="component" value="Chromosome"/>
</dbReference>
<proteinExistence type="predicted"/>
<evidence type="ECO:0000313" key="1">
    <source>
        <dbReference type="EMBL" id="ADU32462.1"/>
    </source>
</evidence>
<evidence type="ECO:0000313" key="2">
    <source>
        <dbReference type="Proteomes" id="UP000001401"/>
    </source>
</evidence>
<keyword evidence="2" id="KW-1185">Reference proteome</keyword>
<accession>E6TZ19</accession>